<dbReference type="RefSeq" id="WP_346060621.1">
    <property type="nucleotide sequence ID" value="NZ_BAAADR010000001.1"/>
</dbReference>
<feature type="transmembrane region" description="Helical" evidence="1">
    <location>
        <begin position="103"/>
        <end position="124"/>
    </location>
</feature>
<feature type="transmembrane region" description="Helical" evidence="1">
    <location>
        <begin position="77"/>
        <end position="97"/>
    </location>
</feature>
<evidence type="ECO:0000313" key="2">
    <source>
        <dbReference type="EMBL" id="MFC7090374.1"/>
    </source>
</evidence>
<feature type="transmembrane region" description="Helical" evidence="1">
    <location>
        <begin position="51"/>
        <end position="70"/>
    </location>
</feature>
<organism evidence="2 3">
    <name type="scientific">Halomonas salifodinae</name>
    <dbReference type="NCBI Taxonomy" id="438745"/>
    <lineage>
        <taxon>Bacteria</taxon>
        <taxon>Pseudomonadati</taxon>
        <taxon>Pseudomonadota</taxon>
        <taxon>Gammaproteobacteria</taxon>
        <taxon>Oceanospirillales</taxon>
        <taxon>Halomonadaceae</taxon>
        <taxon>Halomonas</taxon>
    </lineage>
</organism>
<keyword evidence="1" id="KW-0812">Transmembrane</keyword>
<gene>
    <name evidence="2" type="ORF">ACFQH5_12530</name>
</gene>
<evidence type="ECO:0000313" key="3">
    <source>
        <dbReference type="Proteomes" id="UP001596411"/>
    </source>
</evidence>
<keyword evidence="1" id="KW-0472">Membrane</keyword>
<name>A0ABW2EZJ0_9GAMM</name>
<accession>A0ABW2EZJ0</accession>
<keyword evidence="1" id="KW-1133">Transmembrane helix</keyword>
<evidence type="ECO:0008006" key="4">
    <source>
        <dbReference type="Google" id="ProtNLM"/>
    </source>
</evidence>
<protein>
    <recommendedName>
        <fullName evidence="4">ABC transmembrane type-1 domain-containing protein</fullName>
    </recommendedName>
</protein>
<proteinExistence type="predicted"/>
<keyword evidence="3" id="KW-1185">Reference proteome</keyword>
<sequence>MDQHLATTIGHRANQRKLLLADPLTEHGNGITCPIAGISGVLDHPLQYGKASLVTIIAAAVIAAAIIATAAIIAAAVIAAAIIAATIIAAAVITTAVITTAVIAAAIIAAAIIAAAVITTAVISPIRNTAITRRQC</sequence>
<comment type="caution">
    <text evidence="2">The sequence shown here is derived from an EMBL/GenBank/DDBJ whole genome shotgun (WGS) entry which is preliminary data.</text>
</comment>
<reference evidence="3" key="1">
    <citation type="journal article" date="2019" name="Int. J. Syst. Evol. Microbiol.">
        <title>The Global Catalogue of Microorganisms (GCM) 10K type strain sequencing project: providing services to taxonomists for standard genome sequencing and annotation.</title>
        <authorList>
            <consortium name="The Broad Institute Genomics Platform"/>
            <consortium name="The Broad Institute Genome Sequencing Center for Infectious Disease"/>
            <person name="Wu L."/>
            <person name="Ma J."/>
        </authorList>
    </citation>
    <scope>NUCLEOTIDE SEQUENCE [LARGE SCALE GENOMIC DNA]</scope>
    <source>
        <strain evidence="3">CGMCC 1.13666</strain>
    </source>
</reference>
<dbReference type="Proteomes" id="UP001596411">
    <property type="component" value="Unassembled WGS sequence"/>
</dbReference>
<dbReference type="EMBL" id="JBHSZP010000026">
    <property type="protein sequence ID" value="MFC7090374.1"/>
    <property type="molecule type" value="Genomic_DNA"/>
</dbReference>
<evidence type="ECO:0000256" key="1">
    <source>
        <dbReference type="SAM" id="Phobius"/>
    </source>
</evidence>